<feature type="binding site" evidence="7">
    <location>
        <begin position="63"/>
        <end position="67"/>
    </location>
    <ligand>
        <name>4-CDP-2-C-methyl-D-erythritol 2-phosphate</name>
        <dbReference type="ChEBI" id="CHEBI:57919"/>
    </ligand>
</feature>
<feature type="binding site" evidence="7">
    <location>
        <position position="144"/>
    </location>
    <ligand>
        <name>4-CDP-2-C-methyl-D-erythritol 2-phosphate</name>
        <dbReference type="ChEBI" id="CHEBI:57919"/>
    </ligand>
</feature>
<evidence type="ECO:0000313" key="11">
    <source>
        <dbReference type="Proteomes" id="UP000019151"/>
    </source>
</evidence>
<feature type="site" description="Transition state stabilizer" evidence="7">
    <location>
        <position position="36"/>
    </location>
</feature>
<dbReference type="EMBL" id="CP007128">
    <property type="protein sequence ID" value="AHG90801.1"/>
    <property type="molecule type" value="Genomic_DNA"/>
</dbReference>
<reference evidence="10 11" key="1">
    <citation type="journal article" date="2014" name="Genome Announc.">
        <title>Genome Sequence and Methylome of Soil Bacterium Gemmatirosa kalamazoonensis KBS708T, a Member of the Rarely Cultivated Gemmatimonadetes Phylum.</title>
        <authorList>
            <person name="Debruyn J.M."/>
            <person name="Radosevich M."/>
            <person name="Wommack K.E."/>
            <person name="Polson S.W."/>
            <person name="Hauser L.J."/>
            <person name="Fawaz M.N."/>
            <person name="Korlach J."/>
            <person name="Tsai Y.C."/>
        </authorList>
    </citation>
    <scope>NUCLEOTIDE SEQUENCE [LARGE SCALE GENOMIC DNA]</scope>
    <source>
        <strain evidence="10 11">KBS708</strain>
    </source>
</reference>
<dbReference type="EC" id="4.6.1.12" evidence="3 7"/>
<evidence type="ECO:0000256" key="1">
    <source>
        <dbReference type="ARBA" id="ARBA00000200"/>
    </source>
</evidence>
<dbReference type="GO" id="GO:0019288">
    <property type="term" value="P:isopentenyl diphosphate biosynthetic process, methylerythritol 4-phosphate pathway"/>
    <property type="evidence" value="ECO:0007669"/>
    <property type="project" value="UniProtKB-UniRule"/>
</dbReference>
<dbReference type="Proteomes" id="UP000019151">
    <property type="component" value="Chromosome"/>
</dbReference>
<feature type="binding site" evidence="7">
    <location>
        <position position="12"/>
    </location>
    <ligand>
        <name>a divalent metal cation</name>
        <dbReference type="ChEBI" id="CHEBI:60240"/>
    </ligand>
</feature>
<evidence type="ECO:0000256" key="7">
    <source>
        <dbReference type="HAMAP-Rule" id="MF_00107"/>
    </source>
</evidence>
<dbReference type="Pfam" id="PF02542">
    <property type="entry name" value="YgbB"/>
    <property type="match status" value="1"/>
</dbReference>
<dbReference type="PANTHER" id="PTHR43181:SF1">
    <property type="entry name" value="2-C-METHYL-D-ERYTHRITOL 2,4-CYCLODIPHOSPHATE SYNTHASE, CHLOROPLASTIC"/>
    <property type="match status" value="1"/>
</dbReference>
<accession>W0RJ60</accession>
<dbReference type="HAMAP" id="MF_00107">
    <property type="entry name" value="IspF"/>
    <property type="match status" value="1"/>
</dbReference>
<name>W0RJ60_9BACT</name>
<dbReference type="eggNOG" id="COG0245">
    <property type="taxonomic scope" value="Bacteria"/>
</dbReference>
<dbReference type="InterPro" id="IPR020555">
    <property type="entry name" value="MECDP_synthase_CS"/>
</dbReference>
<feature type="binding site" evidence="7">
    <location>
        <begin position="10"/>
        <end position="12"/>
    </location>
    <ligand>
        <name>4-CDP-2-C-methyl-D-erythritol 2-phosphate</name>
        <dbReference type="ChEBI" id="CHEBI:57919"/>
    </ligand>
</feature>
<dbReference type="GO" id="GO:0008685">
    <property type="term" value="F:2-C-methyl-D-erythritol 2,4-cyclodiphosphate synthase activity"/>
    <property type="evidence" value="ECO:0007669"/>
    <property type="project" value="UniProtKB-UniRule"/>
</dbReference>
<evidence type="ECO:0000256" key="3">
    <source>
        <dbReference type="ARBA" id="ARBA00012579"/>
    </source>
</evidence>
<gene>
    <name evidence="7" type="primary">ispF</name>
    <name evidence="10" type="ORF">J421_3264</name>
</gene>
<comment type="caution">
    <text evidence="7">Lacks conserved residue(s) required for the propagation of feature annotation.</text>
</comment>
<dbReference type="GO" id="GO:0046872">
    <property type="term" value="F:metal ion binding"/>
    <property type="evidence" value="ECO:0007669"/>
    <property type="project" value="UniProtKB-KW"/>
</dbReference>
<dbReference type="OrthoDB" id="9804336at2"/>
<evidence type="ECO:0000256" key="5">
    <source>
        <dbReference type="ARBA" id="ARBA00023229"/>
    </source>
</evidence>
<evidence type="ECO:0000256" key="6">
    <source>
        <dbReference type="ARBA" id="ARBA00023239"/>
    </source>
</evidence>
<dbReference type="InterPro" id="IPR036571">
    <property type="entry name" value="MECDP_synthase_sf"/>
</dbReference>
<dbReference type="RefSeq" id="WP_025412267.1">
    <property type="nucleotide sequence ID" value="NZ_CP007128.1"/>
</dbReference>
<protein>
    <recommendedName>
        <fullName evidence="3 7">2-C-methyl-D-erythritol 2,4-cyclodiphosphate synthase</fullName>
        <shortName evidence="7">MECDP-synthase</shortName>
        <shortName evidence="7">MECPP-synthase</shortName>
        <shortName evidence="7">MECPS</shortName>
        <ecNumber evidence="3 7">4.6.1.12</ecNumber>
    </recommendedName>
</protein>
<keyword evidence="4 7" id="KW-0479">Metal-binding</keyword>
<keyword evidence="6 7" id="KW-0456">Lyase</keyword>
<evidence type="ECO:0000256" key="4">
    <source>
        <dbReference type="ARBA" id="ARBA00022723"/>
    </source>
</evidence>
<comment type="catalytic activity">
    <reaction evidence="1 7 8">
        <text>4-CDP-2-C-methyl-D-erythritol 2-phosphate = 2-C-methyl-D-erythritol 2,4-cyclic diphosphate + CMP</text>
        <dbReference type="Rhea" id="RHEA:23864"/>
        <dbReference type="ChEBI" id="CHEBI:57919"/>
        <dbReference type="ChEBI" id="CHEBI:58483"/>
        <dbReference type="ChEBI" id="CHEBI:60377"/>
        <dbReference type="EC" id="4.6.1.12"/>
    </reaction>
</comment>
<comment type="cofactor">
    <cofactor evidence="7">
        <name>a divalent metal cation</name>
        <dbReference type="ChEBI" id="CHEBI:60240"/>
    </cofactor>
    <text evidence="7">Binds 1 divalent metal cation per subunit.</text>
</comment>
<dbReference type="STRING" id="861299.J421_3264"/>
<comment type="subunit">
    <text evidence="7">Homotrimer.</text>
</comment>
<comment type="function">
    <text evidence="7">Involved in the biosynthesis of isopentenyl diphosphate (IPP) and dimethylallyl diphosphate (DMAPP), two major building blocks of isoprenoid compounds. Catalyzes the conversion of 4-diphosphocytidyl-2-C-methyl-D-erythritol 2-phosphate (CDP-ME2P) to 2-C-methyl-D-erythritol 2,4-cyclodiphosphate (ME-CPP) with a corresponding release of cytidine 5-monophosphate (CMP).</text>
</comment>
<feature type="site" description="Transition state stabilizer" evidence="7">
    <location>
        <position position="135"/>
    </location>
</feature>
<dbReference type="PATRIC" id="fig|861299.3.peg.3317"/>
<dbReference type="PANTHER" id="PTHR43181">
    <property type="entry name" value="2-C-METHYL-D-ERYTHRITOL 2,4-CYCLODIPHOSPHATE SYNTHASE, CHLOROPLASTIC"/>
    <property type="match status" value="1"/>
</dbReference>
<dbReference type="HOGENOM" id="CLU_084630_2_0_0"/>
<dbReference type="PROSITE" id="PS01350">
    <property type="entry name" value="ISPF"/>
    <property type="match status" value="1"/>
</dbReference>
<dbReference type="InterPro" id="IPR003526">
    <property type="entry name" value="MECDP_synthase"/>
</dbReference>
<feature type="binding site" evidence="7">
    <location>
        <position position="44"/>
    </location>
    <ligand>
        <name>a divalent metal cation</name>
        <dbReference type="ChEBI" id="CHEBI:60240"/>
    </ligand>
</feature>
<feature type="binding site" evidence="7">
    <location>
        <position position="10"/>
    </location>
    <ligand>
        <name>a divalent metal cation</name>
        <dbReference type="ChEBI" id="CHEBI:60240"/>
    </ligand>
</feature>
<dbReference type="GO" id="GO:0016114">
    <property type="term" value="P:terpenoid biosynthetic process"/>
    <property type="evidence" value="ECO:0007669"/>
    <property type="project" value="InterPro"/>
</dbReference>
<dbReference type="InParanoid" id="W0RJ60"/>
<evidence type="ECO:0000256" key="8">
    <source>
        <dbReference type="RuleBase" id="RU004395"/>
    </source>
</evidence>
<evidence type="ECO:0000313" key="10">
    <source>
        <dbReference type="EMBL" id="AHG90801.1"/>
    </source>
</evidence>
<dbReference type="NCBIfam" id="TIGR00151">
    <property type="entry name" value="ispF"/>
    <property type="match status" value="1"/>
</dbReference>
<feature type="binding site" evidence="7">
    <location>
        <begin position="58"/>
        <end position="60"/>
    </location>
    <ligand>
        <name>4-CDP-2-C-methyl-D-erythritol 2-phosphate</name>
        <dbReference type="ChEBI" id="CHEBI:57919"/>
    </ligand>
</feature>
<proteinExistence type="inferred from homology"/>
<dbReference type="AlphaFoldDB" id="W0RJ60"/>
<keyword evidence="11" id="KW-1185">Reference proteome</keyword>
<keyword evidence="5 7" id="KW-0414">Isoprene biosynthesis</keyword>
<feature type="binding site" evidence="7">
    <location>
        <begin position="36"/>
        <end position="37"/>
    </location>
    <ligand>
        <name>4-CDP-2-C-methyl-D-erythritol 2-phosphate</name>
        <dbReference type="ChEBI" id="CHEBI:57919"/>
    </ligand>
</feature>
<comment type="similarity">
    <text evidence="7 8">Belongs to the IspF family.</text>
</comment>
<sequence length="163" mass="16993">MTVRVGVGYDSHRFGPGGPLVLGGVRLDVDYRLLGHSDGDAIAHALTDAVLGAAGAGDIGELFADTDPANAGRDSVEMLRIAVDRVRERGWRVSNADVTVVAERPRIGPHRDAMRAAMAEALGIAPDEVFVKGKTNEGLGWIGRGEGLACVAVASLVRDEPAA</sequence>
<dbReference type="SUPFAM" id="SSF69765">
    <property type="entry name" value="IpsF-like"/>
    <property type="match status" value="1"/>
</dbReference>
<dbReference type="CDD" id="cd00554">
    <property type="entry name" value="MECDP_synthase"/>
    <property type="match status" value="1"/>
</dbReference>
<feature type="domain" description="2-C-methyl-D-erythritol 2,4-cyclodiphosphate synthase" evidence="9">
    <location>
        <begin position="3"/>
        <end position="156"/>
    </location>
</feature>
<dbReference type="KEGG" id="gba:J421_3264"/>
<dbReference type="Gene3D" id="3.30.1330.50">
    <property type="entry name" value="2-C-methyl-D-erythritol 2,4-cyclodiphosphate synthase"/>
    <property type="match status" value="1"/>
</dbReference>
<organism evidence="10 11">
    <name type="scientific">Gemmatirosa kalamazoonensis</name>
    <dbReference type="NCBI Taxonomy" id="861299"/>
    <lineage>
        <taxon>Bacteria</taxon>
        <taxon>Pseudomonadati</taxon>
        <taxon>Gemmatimonadota</taxon>
        <taxon>Gemmatimonadia</taxon>
        <taxon>Gemmatimonadales</taxon>
        <taxon>Gemmatimonadaceae</taxon>
        <taxon>Gemmatirosa</taxon>
    </lineage>
</organism>
<evidence type="ECO:0000259" key="9">
    <source>
        <dbReference type="Pfam" id="PF02542"/>
    </source>
</evidence>
<evidence type="ECO:0000256" key="2">
    <source>
        <dbReference type="ARBA" id="ARBA00004709"/>
    </source>
</evidence>
<comment type="pathway">
    <text evidence="2 7">Isoprenoid biosynthesis; isopentenyl diphosphate biosynthesis via DXP pathway; isopentenyl diphosphate from 1-deoxy-D-xylulose 5-phosphate: step 4/6.</text>
</comment>
<dbReference type="UniPathway" id="UPA00056">
    <property type="reaction ID" value="UER00095"/>
</dbReference>
<dbReference type="FunCoup" id="W0RJ60">
    <property type="interactions" value="420"/>
</dbReference>